<accession>A0A1Q6FAL8</accession>
<dbReference type="EMBL" id="MNQH01000003">
    <property type="protein sequence ID" value="OKY95905.1"/>
    <property type="molecule type" value="Genomic_DNA"/>
</dbReference>
<reference evidence="1 2" key="1">
    <citation type="journal article" date="2016" name="Nat. Biotechnol.">
        <title>Measurement of bacterial replication rates in microbial communities.</title>
        <authorList>
            <person name="Brown C.T."/>
            <person name="Olm M.R."/>
            <person name="Thomas B.C."/>
            <person name="Banfield J.F."/>
        </authorList>
    </citation>
    <scope>NUCLEOTIDE SEQUENCE [LARGE SCALE GENOMIC DNA]</scope>
    <source>
        <strain evidence="1">CAG:67_53_122</strain>
    </source>
</reference>
<evidence type="ECO:0000313" key="1">
    <source>
        <dbReference type="EMBL" id="OKY95905.1"/>
    </source>
</evidence>
<name>A0A1Q6FAL8_9BACT</name>
<evidence type="ECO:0000313" key="2">
    <source>
        <dbReference type="Proteomes" id="UP000187417"/>
    </source>
</evidence>
<organism evidence="1 2">
    <name type="scientific">Alistipes putredinis</name>
    <dbReference type="NCBI Taxonomy" id="28117"/>
    <lineage>
        <taxon>Bacteria</taxon>
        <taxon>Pseudomonadati</taxon>
        <taxon>Bacteroidota</taxon>
        <taxon>Bacteroidia</taxon>
        <taxon>Bacteroidales</taxon>
        <taxon>Rikenellaceae</taxon>
        <taxon>Alistipes</taxon>
    </lineage>
</organism>
<protein>
    <submittedName>
        <fullName evidence="1">Uncharacterized protein</fullName>
    </submittedName>
</protein>
<dbReference type="Proteomes" id="UP000187417">
    <property type="component" value="Unassembled WGS sequence"/>
</dbReference>
<sequence>MESKLVEYARAVVEDAVDVDADFFQKFRDAMSFRAIMQSQHPYIIGVAISDILKKRVFSRRSTFLFNSDDIVKSISVTGELCGYAFYAFSKVIALERDEFSDVVRDALLAASGSEAFNRDKASLNEEVAAAKRLLILLRVYEEYLAAVLFDYRDELIRRLVDEEGKIIVESSITQEDIDNIIYNTLDLRSKQEMR</sequence>
<gene>
    <name evidence="1" type="ORF">BHV66_02830</name>
</gene>
<dbReference type="STRING" id="28117.BHV66_02830"/>
<proteinExistence type="predicted"/>
<dbReference type="RefSeq" id="WP_278339035.1">
    <property type="nucleotide sequence ID" value="NZ_CAKVYA010000012.1"/>
</dbReference>
<dbReference type="AlphaFoldDB" id="A0A1Q6FAL8"/>
<comment type="caution">
    <text evidence="1">The sequence shown here is derived from an EMBL/GenBank/DDBJ whole genome shotgun (WGS) entry which is preliminary data.</text>
</comment>